<keyword evidence="7 8" id="KW-0472">Membrane</keyword>
<comment type="subcellular location">
    <subcellularLocation>
        <location evidence="1">Cell membrane</location>
        <topology evidence="1">Multi-pass membrane protein</topology>
    </subcellularLocation>
</comment>
<protein>
    <submittedName>
        <fullName evidence="9">4-amino-4-deoxy-L-arabinose transferase-like glycosyltransferase</fullName>
    </submittedName>
</protein>
<feature type="transmembrane region" description="Helical" evidence="8">
    <location>
        <begin position="357"/>
        <end position="379"/>
    </location>
</feature>
<feature type="transmembrane region" description="Helical" evidence="8">
    <location>
        <begin position="147"/>
        <end position="164"/>
    </location>
</feature>
<feature type="transmembrane region" description="Helical" evidence="8">
    <location>
        <begin position="117"/>
        <end position="135"/>
    </location>
</feature>
<comment type="caution">
    <text evidence="9">The sequence shown here is derived from an EMBL/GenBank/DDBJ whole genome shotgun (WGS) entry which is preliminary data.</text>
</comment>
<feature type="transmembrane region" description="Helical" evidence="8">
    <location>
        <begin position="218"/>
        <end position="238"/>
    </location>
</feature>
<keyword evidence="2" id="KW-1003">Cell membrane</keyword>
<keyword evidence="6 8" id="KW-1133">Transmembrane helix</keyword>
<keyword evidence="3" id="KW-0328">Glycosyltransferase</keyword>
<dbReference type="EMBL" id="SLXL01000014">
    <property type="protein sequence ID" value="TCP21040.1"/>
    <property type="molecule type" value="Genomic_DNA"/>
</dbReference>
<feature type="transmembrane region" description="Helical" evidence="8">
    <location>
        <begin position="327"/>
        <end position="345"/>
    </location>
</feature>
<feature type="transmembrane region" description="Helical" evidence="8">
    <location>
        <begin position="300"/>
        <end position="315"/>
    </location>
</feature>
<evidence type="ECO:0000256" key="2">
    <source>
        <dbReference type="ARBA" id="ARBA00022475"/>
    </source>
</evidence>
<keyword evidence="4 9" id="KW-0808">Transferase</keyword>
<sequence length="552" mass="58206">MRTLARRLAPLLILLLILLLALLAFAPGLDQLPVTDRDEARYAQASRQMAESGDWIDIRFQEEPRHKKPAGIYWAQAAALRAAGPDHAGDIWVYRLPSLAAAVLACLALGWAGRPLVGGPAAWLAGAMAAALFLLQVEARIAKTDAALHLATILAMGALARAWLGQVRGWGVPAIFWTALAAGLLIKGPLVLPPILGAILTVALFTRRLRWLGALRPLPGLAWALLLALPWYVAILWVSEGQFLAASLGTDLSAKIAGGQESHGAPPGSYLLAFWLTFWPWTVLAPLAAALAWQRRRSPEMLFLLGWAVPGWLLLEAVPTKLLHYPLPLYPALLLIAGAAAMALLRGERRFAGIAGWAGAAGWLPGALILAGACIALPMAAGDGAAPATIAGALTALALGMAGLVWLFRARTATGLAATGLSALVMVWTLVAVALPRATDLWVSPRLAQATAQHACLRGPAIVVGYPEPSAVFHLGRHTQMVDAQQALDILAQSPGRFAWIELSKLPDGGADLPPGQPGVTQVSGFNYSRGKPVTLRLFTAPGRPAALPVCP</sequence>
<evidence type="ECO:0000256" key="6">
    <source>
        <dbReference type="ARBA" id="ARBA00022989"/>
    </source>
</evidence>
<keyword evidence="10" id="KW-1185">Reference proteome</keyword>
<dbReference type="GO" id="GO:0016763">
    <property type="term" value="F:pentosyltransferase activity"/>
    <property type="evidence" value="ECO:0007669"/>
    <property type="project" value="TreeGrafter"/>
</dbReference>
<name>A0A4R2NI70_RHOAD</name>
<dbReference type="AlphaFoldDB" id="A0A4R2NI70"/>
<reference evidence="9 10" key="1">
    <citation type="submission" date="2019-03" db="EMBL/GenBank/DDBJ databases">
        <title>Genomic Encyclopedia of Type Strains, Phase IV (KMG-IV): sequencing the most valuable type-strain genomes for metagenomic binning, comparative biology and taxonomic classification.</title>
        <authorList>
            <person name="Goeker M."/>
        </authorList>
    </citation>
    <scope>NUCLEOTIDE SEQUENCE [LARGE SCALE GENOMIC DNA]</scope>
    <source>
        <strain evidence="9 10">DSM 2781</strain>
    </source>
</reference>
<evidence type="ECO:0000313" key="9">
    <source>
        <dbReference type="EMBL" id="TCP21040.1"/>
    </source>
</evidence>
<dbReference type="InterPro" id="IPR050297">
    <property type="entry name" value="LipidA_mod_glycosyltrf_83"/>
</dbReference>
<evidence type="ECO:0000256" key="4">
    <source>
        <dbReference type="ARBA" id="ARBA00022679"/>
    </source>
</evidence>
<dbReference type="GO" id="GO:0005886">
    <property type="term" value="C:plasma membrane"/>
    <property type="evidence" value="ECO:0007669"/>
    <property type="project" value="UniProtKB-SubCell"/>
</dbReference>
<gene>
    <name evidence="9" type="ORF">EV656_11459</name>
</gene>
<evidence type="ECO:0000313" key="10">
    <source>
        <dbReference type="Proteomes" id="UP000295733"/>
    </source>
</evidence>
<evidence type="ECO:0000256" key="1">
    <source>
        <dbReference type="ARBA" id="ARBA00004651"/>
    </source>
</evidence>
<feature type="transmembrane region" description="Helical" evidence="8">
    <location>
        <begin position="415"/>
        <end position="435"/>
    </location>
</feature>
<evidence type="ECO:0000256" key="5">
    <source>
        <dbReference type="ARBA" id="ARBA00022692"/>
    </source>
</evidence>
<feature type="transmembrane region" description="Helical" evidence="8">
    <location>
        <begin position="385"/>
        <end position="408"/>
    </location>
</feature>
<dbReference type="GO" id="GO:0010041">
    <property type="term" value="P:response to iron(III) ion"/>
    <property type="evidence" value="ECO:0007669"/>
    <property type="project" value="TreeGrafter"/>
</dbReference>
<organism evidence="9 10">
    <name type="scientific">Rhodovulum adriaticum</name>
    <name type="common">Rhodopseudomonas adriatica</name>
    <dbReference type="NCBI Taxonomy" id="35804"/>
    <lineage>
        <taxon>Bacteria</taxon>
        <taxon>Pseudomonadati</taxon>
        <taxon>Pseudomonadota</taxon>
        <taxon>Alphaproteobacteria</taxon>
        <taxon>Rhodobacterales</taxon>
        <taxon>Paracoccaceae</taxon>
        <taxon>Rhodovulum</taxon>
    </lineage>
</organism>
<evidence type="ECO:0000256" key="7">
    <source>
        <dbReference type="ARBA" id="ARBA00023136"/>
    </source>
</evidence>
<dbReference type="PANTHER" id="PTHR33908">
    <property type="entry name" value="MANNOSYLTRANSFERASE YKCB-RELATED"/>
    <property type="match status" value="1"/>
</dbReference>
<feature type="transmembrane region" description="Helical" evidence="8">
    <location>
        <begin position="272"/>
        <end position="293"/>
    </location>
</feature>
<dbReference type="Proteomes" id="UP000295733">
    <property type="component" value="Unassembled WGS sequence"/>
</dbReference>
<dbReference type="RefSeq" id="WP_132605355.1">
    <property type="nucleotide sequence ID" value="NZ_NRRP01000016.1"/>
</dbReference>
<feature type="transmembrane region" description="Helical" evidence="8">
    <location>
        <begin position="176"/>
        <end position="206"/>
    </location>
</feature>
<accession>A0A4R2NI70</accession>
<dbReference type="OrthoDB" id="9810951at2"/>
<dbReference type="PANTHER" id="PTHR33908:SF3">
    <property type="entry name" value="UNDECAPRENYL PHOSPHATE-ALPHA-4-AMINO-4-DEOXY-L-ARABINOSE ARABINOSYL TRANSFERASE"/>
    <property type="match status" value="1"/>
</dbReference>
<proteinExistence type="predicted"/>
<keyword evidence="5 8" id="KW-0812">Transmembrane</keyword>
<dbReference type="GO" id="GO:0009103">
    <property type="term" value="P:lipopolysaccharide biosynthetic process"/>
    <property type="evidence" value="ECO:0007669"/>
    <property type="project" value="TreeGrafter"/>
</dbReference>
<evidence type="ECO:0000256" key="3">
    <source>
        <dbReference type="ARBA" id="ARBA00022676"/>
    </source>
</evidence>
<evidence type="ECO:0000256" key="8">
    <source>
        <dbReference type="SAM" id="Phobius"/>
    </source>
</evidence>